<reference evidence="1 2" key="1">
    <citation type="journal article" date="2018" name="Nat. Genet.">
        <title>The Rosa genome provides new insights in the design of modern roses.</title>
        <authorList>
            <person name="Bendahmane M."/>
        </authorList>
    </citation>
    <scope>NUCLEOTIDE SEQUENCE [LARGE SCALE GENOMIC DNA]</scope>
    <source>
        <strain evidence="2">cv. Old Blush</strain>
    </source>
</reference>
<dbReference type="Proteomes" id="UP000238479">
    <property type="component" value="Chromosome 2"/>
</dbReference>
<keyword evidence="2" id="KW-1185">Reference proteome</keyword>
<dbReference type="EMBL" id="PDCK01000040">
    <property type="protein sequence ID" value="PRQ54213.1"/>
    <property type="molecule type" value="Genomic_DNA"/>
</dbReference>
<name>A0A2P6S697_ROSCH</name>
<sequence length="182" mass="20748">MSITTVGFKYCPPDLEVKGLRLTSVESRRTQLPTSVFYQEKKLNSGSLLLTEALVLEDMLEFAITDRIHNVRRQPPNYSLSVMASPATRSSPASSLLRFQSKIPKPTIQKIKFNYLQLKSISIFLFLMGLGEDNREEGKKVVISYWHTFLVLFNGVNRFTVPRYEYSVGLKSSGTILIFFKV</sequence>
<comment type="caution">
    <text evidence="1">The sequence shown here is derived from an EMBL/GenBank/DDBJ whole genome shotgun (WGS) entry which is preliminary data.</text>
</comment>
<organism evidence="1 2">
    <name type="scientific">Rosa chinensis</name>
    <name type="common">China rose</name>
    <dbReference type="NCBI Taxonomy" id="74649"/>
    <lineage>
        <taxon>Eukaryota</taxon>
        <taxon>Viridiplantae</taxon>
        <taxon>Streptophyta</taxon>
        <taxon>Embryophyta</taxon>
        <taxon>Tracheophyta</taxon>
        <taxon>Spermatophyta</taxon>
        <taxon>Magnoliopsida</taxon>
        <taxon>eudicotyledons</taxon>
        <taxon>Gunneridae</taxon>
        <taxon>Pentapetalae</taxon>
        <taxon>rosids</taxon>
        <taxon>fabids</taxon>
        <taxon>Rosales</taxon>
        <taxon>Rosaceae</taxon>
        <taxon>Rosoideae</taxon>
        <taxon>Rosoideae incertae sedis</taxon>
        <taxon>Rosa</taxon>
    </lineage>
</organism>
<gene>
    <name evidence="1" type="ORF">RchiOBHm_Chr2g0175031</name>
</gene>
<accession>A0A2P6S697</accession>
<proteinExistence type="predicted"/>
<evidence type="ECO:0000313" key="2">
    <source>
        <dbReference type="Proteomes" id="UP000238479"/>
    </source>
</evidence>
<protein>
    <submittedName>
        <fullName evidence="1">Uncharacterized protein</fullName>
    </submittedName>
</protein>
<dbReference type="AlphaFoldDB" id="A0A2P6S697"/>
<evidence type="ECO:0000313" key="1">
    <source>
        <dbReference type="EMBL" id="PRQ54213.1"/>
    </source>
</evidence>
<dbReference type="Gramene" id="PRQ54213">
    <property type="protein sequence ID" value="PRQ54213"/>
    <property type="gene ID" value="RchiOBHm_Chr2g0175031"/>
</dbReference>